<sequence length="57" mass="6072">MMDPYLKAALQLAGLAAATFVLCELANRRAGVQRPVEFSSPFASIKYSLLDTPGGDV</sequence>
<dbReference type="AlphaFoldDB" id="A0A857MJY4"/>
<reference evidence="1" key="1">
    <citation type="journal article" date="2021" name="Nat. Microbiol.">
        <title>Cocultivation of an ultrasmall environmental parasitic bacterium with lytic ability against bacteria associated with wastewater foams.</title>
        <authorList>
            <person name="Batinovic S."/>
            <person name="Rose J.J.A."/>
            <person name="Ratcliffe J."/>
            <person name="Seviour R.J."/>
            <person name="Petrovski S."/>
        </authorList>
    </citation>
    <scope>NUCLEOTIDE SEQUENCE</scope>
    <source>
        <strain evidence="1">JR1</strain>
    </source>
</reference>
<keyword evidence="2" id="KW-1185">Reference proteome</keyword>
<evidence type="ECO:0000313" key="1">
    <source>
        <dbReference type="EMBL" id="QHN42866.1"/>
    </source>
</evidence>
<dbReference type="KEGG" id="mama:GII36_03300"/>
<accession>A0A857MJY4</accession>
<dbReference type="RefSeq" id="WP_260762437.1">
    <property type="nucleotide sequence ID" value="NZ_CP045921.1"/>
</dbReference>
<dbReference type="EMBL" id="CP045921">
    <property type="protein sequence ID" value="QHN42866.1"/>
    <property type="molecule type" value="Genomic_DNA"/>
</dbReference>
<gene>
    <name evidence="1" type="ORF">GII36_03300</name>
</gene>
<evidence type="ECO:0000313" key="2">
    <source>
        <dbReference type="Proteomes" id="UP001059824"/>
    </source>
</evidence>
<dbReference type="Proteomes" id="UP001059824">
    <property type="component" value="Chromosome"/>
</dbReference>
<name>A0A857MJY4_9BACT</name>
<organism evidence="1 2">
    <name type="scientific">Candidatus Mycosynbacter amalyticus</name>
    <dbReference type="NCBI Taxonomy" id="2665156"/>
    <lineage>
        <taxon>Bacteria</taxon>
        <taxon>Candidatus Saccharimonadota</taxon>
        <taxon>Candidatus Saccharimonadota incertae sedis</taxon>
        <taxon>Candidatus Mycosynbacter</taxon>
    </lineage>
</organism>
<protein>
    <submittedName>
        <fullName evidence="1">Uncharacterized protein</fullName>
    </submittedName>
</protein>
<proteinExistence type="predicted"/>